<evidence type="ECO:0000313" key="4">
    <source>
        <dbReference type="Proteomes" id="UP000551327"/>
    </source>
</evidence>
<feature type="domain" description="Restriction endonuclease type II EcoRII N-terminal" evidence="2">
    <location>
        <begin position="16"/>
        <end position="167"/>
    </location>
</feature>
<evidence type="ECO:0000259" key="1">
    <source>
        <dbReference type="Pfam" id="PF09019"/>
    </source>
</evidence>
<dbReference type="Pfam" id="PF09019">
    <property type="entry name" value="EcoRII-C"/>
    <property type="match status" value="1"/>
</dbReference>
<dbReference type="Gene3D" id="2.40.330.10">
    <property type="entry name" value="DNA-binding pseudobarrel domain"/>
    <property type="match status" value="1"/>
</dbReference>
<dbReference type="InterPro" id="IPR015300">
    <property type="entry name" value="DNA-bd_pseudobarrel_sf"/>
</dbReference>
<comment type="caution">
    <text evidence="3">The sequence shown here is derived from an EMBL/GenBank/DDBJ whole genome shotgun (WGS) entry which is preliminary data.</text>
</comment>
<protein>
    <submittedName>
        <fullName evidence="3">Type II restriction endonuclease</fullName>
    </submittedName>
</protein>
<dbReference type="InterPro" id="IPR038365">
    <property type="entry name" value="EcoRII_C_sf"/>
</dbReference>
<name>A0A7X1KQM0_9SPHN</name>
<dbReference type="RefSeq" id="WP_185679572.1">
    <property type="nucleotide sequence ID" value="NZ_JACLAX010000010.1"/>
</dbReference>
<dbReference type="InterPro" id="IPR011335">
    <property type="entry name" value="Restrct_endonuc-II-like"/>
</dbReference>
<dbReference type="GO" id="GO:0009307">
    <property type="term" value="P:DNA restriction-modification system"/>
    <property type="evidence" value="ECO:0007669"/>
    <property type="project" value="InterPro"/>
</dbReference>
<keyword evidence="3" id="KW-0540">Nuclease</keyword>
<feature type="domain" description="Restriction endonuclease type II EcoRII C-terminal" evidence="1">
    <location>
        <begin position="236"/>
        <end position="403"/>
    </location>
</feature>
<sequence>MAVGELVEWLEEHGAPGFTWYVKRLSGNDTLANGSHQAGPYIPRDFLFEIFPALNRREVKNPDVRFNLYLDSHSDHREVRAIWYNNRFHDTAAARGRDETRVTGFGGGASALLDPESTGALAVFAFSRPPAEIADCHVWVCRHETEEEIVEDRVGPVEPGKYLIWPPAQGGLFGLPAQTPVRTSCWLDDAEIPAEWRVCFPSGADIIRRAVELRPDTALDPDRRLLRRRECEFEIFRSVEQAIELPHITAGFTTIDAFITRAQTILQRRKARSGHSLELHARAIFVEERLVEGTHFVHQPESEPGKRPDFLFPSAAAYHDGSFPRERLRMLAVKTTCRDRWRQILNEADHIPAKHLLTLQEGVSESQFREMTQAGVQLVVPAGLFEKFPKPVQPHLQTLESFISDVRLLPLGAR</sequence>
<dbReference type="Proteomes" id="UP000551327">
    <property type="component" value="Unassembled WGS sequence"/>
</dbReference>
<keyword evidence="3" id="KW-0255">Endonuclease</keyword>
<keyword evidence="4" id="KW-1185">Reference proteome</keyword>
<reference evidence="3 4" key="1">
    <citation type="submission" date="2020-08" db="EMBL/GenBank/DDBJ databases">
        <title>The genome sequence of type strain Novosphingobium piscinae KCTC 42194.</title>
        <authorList>
            <person name="Liu Y."/>
        </authorList>
    </citation>
    <scope>NUCLEOTIDE SEQUENCE [LARGE SCALE GENOMIC DNA]</scope>
    <source>
        <strain evidence="3 4">KCTC 42194</strain>
    </source>
</reference>
<keyword evidence="3" id="KW-0378">Hydrolase</keyword>
<dbReference type="GO" id="GO:0009036">
    <property type="term" value="F:type II site-specific deoxyribonuclease activity"/>
    <property type="evidence" value="ECO:0007669"/>
    <property type="project" value="InterPro"/>
</dbReference>
<evidence type="ECO:0000313" key="3">
    <source>
        <dbReference type="EMBL" id="MBC2669705.1"/>
    </source>
</evidence>
<gene>
    <name evidence="3" type="ORF">H7F53_11175</name>
</gene>
<dbReference type="SUPFAM" id="SSF101936">
    <property type="entry name" value="DNA-binding pseudobarrel domain"/>
    <property type="match status" value="1"/>
</dbReference>
<organism evidence="3 4">
    <name type="scientific">Novosphingobium piscinae</name>
    <dbReference type="NCBI Taxonomy" id="1507448"/>
    <lineage>
        <taxon>Bacteria</taxon>
        <taxon>Pseudomonadati</taxon>
        <taxon>Pseudomonadota</taxon>
        <taxon>Alphaproteobacteria</taxon>
        <taxon>Sphingomonadales</taxon>
        <taxon>Sphingomonadaceae</taxon>
        <taxon>Novosphingobium</taxon>
    </lineage>
</organism>
<dbReference type="InterPro" id="IPR015109">
    <property type="entry name" value="Restrct_endonuc_II_EcoRII_C"/>
</dbReference>
<evidence type="ECO:0000259" key="2">
    <source>
        <dbReference type="Pfam" id="PF09217"/>
    </source>
</evidence>
<proteinExistence type="predicted"/>
<dbReference type="EMBL" id="JACLAX010000010">
    <property type="protein sequence ID" value="MBC2669705.1"/>
    <property type="molecule type" value="Genomic_DNA"/>
</dbReference>
<dbReference type="AlphaFoldDB" id="A0A7X1KQM0"/>
<dbReference type="GO" id="GO:0003677">
    <property type="term" value="F:DNA binding"/>
    <property type="evidence" value="ECO:0007669"/>
    <property type="project" value="InterPro"/>
</dbReference>
<dbReference type="SUPFAM" id="SSF52980">
    <property type="entry name" value="Restriction endonuclease-like"/>
    <property type="match status" value="1"/>
</dbReference>
<dbReference type="Pfam" id="PF09217">
    <property type="entry name" value="EcoRII-N"/>
    <property type="match status" value="1"/>
</dbReference>
<dbReference type="InterPro" id="IPR023372">
    <property type="entry name" value="Rest_endonuc_II_EcoRII_N"/>
</dbReference>
<dbReference type="Gene3D" id="3.40.91.80">
    <property type="match status" value="1"/>
</dbReference>
<accession>A0A7X1KQM0</accession>